<keyword evidence="2" id="KW-0560">Oxidoreductase</keyword>
<dbReference type="Pfam" id="PF00903">
    <property type="entry name" value="Glyoxalase"/>
    <property type="match status" value="1"/>
</dbReference>
<dbReference type="InterPro" id="IPR004360">
    <property type="entry name" value="Glyas_Fos-R_dOase_dom"/>
</dbReference>
<feature type="domain" description="VOC" evidence="1">
    <location>
        <begin position="4"/>
        <end position="123"/>
    </location>
</feature>
<dbReference type="EMBL" id="CP017675">
    <property type="protein sequence ID" value="APB34959.1"/>
    <property type="molecule type" value="Genomic_DNA"/>
</dbReference>
<keyword evidence="2" id="KW-0223">Dioxygenase</keyword>
<dbReference type="InterPro" id="IPR037523">
    <property type="entry name" value="VOC_core"/>
</dbReference>
<name>A0A1J0AGB9_9CYAN</name>
<dbReference type="RefSeq" id="WP_071455324.1">
    <property type="nucleotide sequence ID" value="NZ_CP017675.1"/>
</dbReference>
<dbReference type="InterPro" id="IPR029068">
    <property type="entry name" value="Glyas_Bleomycin-R_OHBP_Dase"/>
</dbReference>
<dbReference type="PANTHER" id="PTHR39434:SF1">
    <property type="entry name" value="VOC DOMAIN-CONTAINING PROTEIN"/>
    <property type="match status" value="1"/>
</dbReference>
<dbReference type="AlphaFoldDB" id="A0A1J0AGB9"/>
<dbReference type="Gene3D" id="3.10.180.10">
    <property type="entry name" value="2,3-Dihydroxybiphenyl 1,2-Dioxygenase, domain 1"/>
    <property type="match status" value="1"/>
</dbReference>
<accession>A0A1J0AGB9</accession>
<reference evidence="2 3" key="1">
    <citation type="submission" date="2016-10" db="EMBL/GenBank/DDBJ databases">
        <title>Description of Gloeomargarita lithophora gen. nov., sp. nov., a thylakoid-bearing basal-branching cyanobacterium with intracellular carbonates, and proposal for Gloeomargaritales ord. nov.</title>
        <authorList>
            <person name="Moreira D."/>
            <person name="Tavera R."/>
            <person name="Benzerara K."/>
            <person name="Skouri-Panet F."/>
            <person name="Couradeau E."/>
            <person name="Gerard E."/>
            <person name="Loussert C."/>
            <person name="Novelo E."/>
            <person name="Zivanovic Y."/>
            <person name="Lopez-Garcia P."/>
        </authorList>
    </citation>
    <scope>NUCLEOTIDE SEQUENCE [LARGE SCALE GENOMIC DNA]</scope>
    <source>
        <strain evidence="2 3">D10</strain>
    </source>
</reference>
<proteinExistence type="predicted"/>
<dbReference type="PROSITE" id="PS51819">
    <property type="entry name" value="VOC"/>
    <property type="match status" value="1"/>
</dbReference>
<dbReference type="SUPFAM" id="SSF54593">
    <property type="entry name" value="Glyoxalase/Bleomycin resistance protein/Dihydroxybiphenyl dioxygenase"/>
    <property type="match status" value="1"/>
</dbReference>
<evidence type="ECO:0000259" key="1">
    <source>
        <dbReference type="PROSITE" id="PS51819"/>
    </source>
</evidence>
<dbReference type="OrthoDB" id="793940at2"/>
<sequence>MSQPLFHLAFPVGDIPQTKAFYVQGLGCVPGRETPHSLILNFYHHQLVAHVTPEIHSQKGIYPRHFGLVFPTLSQWQEFYDQAQAKHLPCYQAAKLRFPNSPLEHRTFFLIDPFANLLEFKFYAYPEAIFGCQEYAQIGDSN</sequence>
<dbReference type="Proteomes" id="UP000180235">
    <property type="component" value="Chromosome"/>
</dbReference>
<organism evidence="2 3">
    <name type="scientific">Gloeomargarita lithophora Alchichica-D10</name>
    <dbReference type="NCBI Taxonomy" id="1188229"/>
    <lineage>
        <taxon>Bacteria</taxon>
        <taxon>Bacillati</taxon>
        <taxon>Cyanobacteriota</taxon>
        <taxon>Cyanophyceae</taxon>
        <taxon>Gloeomargaritales</taxon>
        <taxon>Gloeomargaritaceae</taxon>
        <taxon>Gloeomargarita</taxon>
    </lineage>
</organism>
<keyword evidence="3" id="KW-1185">Reference proteome</keyword>
<evidence type="ECO:0000313" key="3">
    <source>
        <dbReference type="Proteomes" id="UP000180235"/>
    </source>
</evidence>
<evidence type="ECO:0000313" key="2">
    <source>
        <dbReference type="EMBL" id="APB34959.1"/>
    </source>
</evidence>
<dbReference type="KEGG" id="glt:GlitD10_2618"/>
<gene>
    <name evidence="2" type="ORF">GlitD10_2618</name>
</gene>
<dbReference type="GO" id="GO:0051213">
    <property type="term" value="F:dioxygenase activity"/>
    <property type="evidence" value="ECO:0007669"/>
    <property type="project" value="UniProtKB-KW"/>
</dbReference>
<dbReference type="PANTHER" id="PTHR39434">
    <property type="match status" value="1"/>
</dbReference>
<protein>
    <submittedName>
        <fullName evidence="2">Glyoxalase/bleomycin resistance protein/dioxygenase</fullName>
    </submittedName>
</protein>